<dbReference type="Pfam" id="PF04542">
    <property type="entry name" value="Sigma70_r2"/>
    <property type="match status" value="1"/>
</dbReference>
<dbReference type="Proteomes" id="UP001231587">
    <property type="component" value="Unassembled WGS sequence"/>
</dbReference>
<evidence type="ECO:0000313" key="10">
    <source>
        <dbReference type="Proteomes" id="UP001138672"/>
    </source>
</evidence>
<comment type="similarity">
    <text evidence="1">Belongs to the sigma-70 factor family. ECF subfamily.</text>
</comment>
<dbReference type="PANTHER" id="PTHR43133">
    <property type="entry name" value="RNA POLYMERASE ECF-TYPE SIGMA FACTO"/>
    <property type="match status" value="1"/>
</dbReference>
<dbReference type="NCBIfam" id="TIGR02937">
    <property type="entry name" value="sigma70-ECF"/>
    <property type="match status" value="1"/>
</dbReference>
<dbReference type="PANTHER" id="PTHR43133:SF45">
    <property type="entry name" value="RNA POLYMERASE ECF-TYPE SIGMA FACTOR"/>
    <property type="match status" value="1"/>
</dbReference>
<dbReference type="Gene3D" id="1.10.1740.10">
    <property type="match status" value="1"/>
</dbReference>
<dbReference type="InterPro" id="IPR039425">
    <property type="entry name" value="RNA_pol_sigma-70-like"/>
</dbReference>
<evidence type="ECO:0000259" key="6">
    <source>
        <dbReference type="Pfam" id="PF04542"/>
    </source>
</evidence>
<dbReference type="GO" id="GO:0006352">
    <property type="term" value="P:DNA-templated transcription initiation"/>
    <property type="evidence" value="ECO:0007669"/>
    <property type="project" value="InterPro"/>
</dbReference>
<dbReference type="SUPFAM" id="SSF88946">
    <property type="entry name" value="Sigma2 domain of RNA polymerase sigma factors"/>
    <property type="match status" value="1"/>
</dbReference>
<evidence type="ECO:0000313" key="8">
    <source>
        <dbReference type="EMBL" id="MBP1840665.1"/>
    </source>
</evidence>
<dbReference type="AlphaFoldDB" id="A0A9X1CCU8"/>
<evidence type="ECO:0000256" key="2">
    <source>
        <dbReference type="ARBA" id="ARBA00023015"/>
    </source>
</evidence>
<dbReference type="RefSeq" id="WP_057780147.1">
    <property type="nucleotide sequence ID" value="NZ_JAGGJQ010000007.1"/>
</dbReference>
<evidence type="ECO:0000259" key="7">
    <source>
        <dbReference type="Pfam" id="PF08281"/>
    </source>
</evidence>
<dbReference type="GO" id="GO:0003677">
    <property type="term" value="F:DNA binding"/>
    <property type="evidence" value="ECO:0007669"/>
    <property type="project" value="InterPro"/>
</dbReference>
<feature type="domain" description="RNA polymerase sigma factor 70 region 4 type 2" evidence="7">
    <location>
        <begin position="108"/>
        <end position="158"/>
    </location>
</feature>
<dbReference type="Proteomes" id="UP001138672">
    <property type="component" value="Unassembled WGS sequence"/>
</dbReference>
<keyword evidence="11" id="KW-1185">Reference proteome</keyword>
<keyword evidence="4" id="KW-0804">Transcription</keyword>
<accession>A0A9X1CCU8</accession>
<feature type="region of interest" description="Disordered" evidence="5">
    <location>
        <begin position="85"/>
        <end position="104"/>
    </location>
</feature>
<keyword evidence="2" id="KW-0805">Transcription regulation</keyword>
<evidence type="ECO:0000256" key="5">
    <source>
        <dbReference type="SAM" id="MobiDB-lite"/>
    </source>
</evidence>
<dbReference type="InterPro" id="IPR007627">
    <property type="entry name" value="RNA_pol_sigma70_r2"/>
</dbReference>
<dbReference type="EMBL" id="JAGGJQ010000007">
    <property type="protein sequence ID" value="MBP1840665.1"/>
    <property type="molecule type" value="Genomic_DNA"/>
</dbReference>
<gene>
    <name evidence="8" type="ORF">J2Z56_002595</name>
    <name evidence="9" type="ORF">J2Z57_002374</name>
</gene>
<dbReference type="GO" id="GO:0016987">
    <property type="term" value="F:sigma factor activity"/>
    <property type="evidence" value="ECO:0007669"/>
    <property type="project" value="UniProtKB-KW"/>
</dbReference>
<name>A0A9X1CCU8_9FLAO</name>
<dbReference type="EMBL" id="JAUSUU010000007">
    <property type="protein sequence ID" value="MDQ0335922.1"/>
    <property type="molecule type" value="Genomic_DNA"/>
</dbReference>
<comment type="caution">
    <text evidence="8">The sequence shown here is derived from an EMBL/GenBank/DDBJ whole genome shotgun (WGS) entry which is preliminary data.</text>
</comment>
<evidence type="ECO:0000256" key="4">
    <source>
        <dbReference type="ARBA" id="ARBA00023163"/>
    </source>
</evidence>
<feature type="domain" description="RNA polymerase sigma-70 region 2" evidence="6">
    <location>
        <begin position="12"/>
        <end position="79"/>
    </location>
</feature>
<keyword evidence="3" id="KW-0731">Sigma factor</keyword>
<dbReference type="InterPro" id="IPR036388">
    <property type="entry name" value="WH-like_DNA-bd_sf"/>
</dbReference>
<sequence>MKTNKNESFETIYRQHHPMVLQMCLGFVKGDQDTANDLSQDIFISVWNNLDKFRGASSYKTWIYRITVNTCLQYVKKDKKVRRFSESELENQSDTNHTESSKQSDIPELYKAIGQLKKIDRLIIMMVLENQDYNSIAEVIGINAINVRVKTHRIKKRLESILKQNTHE</sequence>
<dbReference type="InterPro" id="IPR013325">
    <property type="entry name" value="RNA_pol_sigma_r2"/>
</dbReference>
<evidence type="ECO:0000256" key="1">
    <source>
        <dbReference type="ARBA" id="ARBA00010641"/>
    </source>
</evidence>
<dbReference type="Gene3D" id="1.10.10.10">
    <property type="entry name" value="Winged helix-like DNA-binding domain superfamily/Winged helix DNA-binding domain"/>
    <property type="match status" value="1"/>
</dbReference>
<evidence type="ECO:0000256" key="3">
    <source>
        <dbReference type="ARBA" id="ARBA00023082"/>
    </source>
</evidence>
<dbReference type="InterPro" id="IPR014284">
    <property type="entry name" value="RNA_pol_sigma-70_dom"/>
</dbReference>
<evidence type="ECO:0000313" key="9">
    <source>
        <dbReference type="EMBL" id="MDQ0335922.1"/>
    </source>
</evidence>
<dbReference type="Pfam" id="PF08281">
    <property type="entry name" value="Sigma70_r4_2"/>
    <property type="match status" value="1"/>
</dbReference>
<organism evidence="8 10">
    <name type="scientific">Formosa algae</name>
    <dbReference type="NCBI Taxonomy" id="225843"/>
    <lineage>
        <taxon>Bacteria</taxon>
        <taxon>Pseudomonadati</taxon>
        <taxon>Bacteroidota</taxon>
        <taxon>Flavobacteriia</taxon>
        <taxon>Flavobacteriales</taxon>
        <taxon>Flavobacteriaceae</taxon>
        <taxon>Formosa</taxon>
    </lineage>
</organism>
<protein>
    <submittedName>
        <fullName evidence="8">RNA polymerase sigma-70 factor (ECF subfamily)</fullName>
    </submittedName>
</protein>
<proteinExistence type="inferred from homology"/>
<dbReference type="InterPro" id="IPR013249">
    <property type="entry name" value="RNA_pol_sigma70_r4_t2"/>
</dbReference>
<dbReference type="SUPFAM" id="SSF88659">
    <property type="entry name" value="Sigma3 and sigma4 domains of RNA polymerase sigma factors"/>
    <property type="match status" value="1"/>
</dbReference>
<reference evidence="8" key="1">
    <citation type="submission" date="2021-03" db="EMBL/GenBank/DDBJ databases">
        <title>Genomic Encyclopedia of Type Strains, Phase IV (KMG-IV): sequencing the most valuable type-strain genomes for metagenomic binning, comparative biology and taxonomic classification.</title>
        <authorList>
            <person name="Goeker M."/>
        </authorList>
    </citation>
    <scope>NUCLEOTIDE SEQUENCE</scope>
    <source>
        <strain evidence="8">DSM 15523</strain>
        <strain evidence="9 11">DSM 16476</strain>
    </source>
</reference>
<evidence type="ECO:0000313" key="11">
    <source>
        <dbReference type="Proteomes" id="UP001231587"/>
    </source>
</evidence>
<dbReference type="InterPro" id="IPR013324">
    <property type="entry name" value="RNA_pol_sigma_r3/r4-like"/>
</dbReference>